<dbReference type="InterPro" id="IPR015424">
    <property type="entry name" value="PyrdxlP-dep_Trfase"/>
</dbReference>
<evidence type="ECO:0000313" key="7">
    <source>
        <dbReference type="Proteomes" id="UP000427906"/>
    </source>
</evidence>
<reference evidence="6 7" key="1">
    <citation type="submission" date="2019-11" db="EMBL/GenBank/DDBJ databases">
        <title>Comparative genomics of hydrocarbon-degrading Desulfosarcina strains.</title>
        <authorList>
            <person name="Watanabe M."/>
            <person name="Kojima H."/>
            <person name="Fukui M."/>
        </authorList>
    </citation>
    <scope>NUCLEOTIDE SEQUENCE [LARGE SCALE GENOMIC DNA]</scope>
    <source>
        <strain evidence="6 7">PL12</strain>
    </source>
</reference>
<dbReference type="Proteomes" id="UP000427906">
    <property type="component" value="Chromosome"/>
</dbReference>
<dbReference type="FunFam" id="3.90.1150.10:FF:000033">
    <property type="entry name" value="Cystathionine gamma-synthase"/>
    <property type="match status" value="1"/>
</dbReference>
<dbReference type="KEGG" id="dalk:DSCA_01920"/>
<evidence type="ECO:0000256" key="4">
    <source>
        <dbReference type="PIRSR" id="PIRSR001434-2"/>
    </source>
</evidence>
<dbReference type="InterPro" id="IPR000277">
    <property type="entry name" value="Cys/Met-Metab_PyrdxlP-dep_enz"/>
</dbReference>
<keyword evidence="3 6" id="KW-0456">Lyase</keyword>
<dbReference type="GO" id="GO:0019346">
    <property type="term" value="P:transsulfuration"/>
    <property type="evidence" value="ECO:0007669"/>
    <property type="project" value="InterPro"/>
</dbReference>
<evidence type="ECO:0000256" key="1">
    <source>
        <dbReference type="ARBA" id="ARBA00001933"/>
    </source>
</evidence>
<dbReference type="GO" id="GO:0009086">
    <property type="term" value="P:methionine biosynthetic process"/>
    <property type="evidence" value="ECO:0007669"/>
    <property type="project" value="UniProtKB-ARBA"/>
</dbReference>
<feature type="modified residue" description="N6-(pyridoxal phosphate)lysine" evidence="4">
    <location>
        <position position="188"/>
    </location>
</feature>
<sequence>MKGKPVIPPVYMTATYKFDHSDDLIDVVQNHSGYIYSRWDNPSVVEVEKALADLEGYDRAIGFGSGMAAITTAVMAHVKTGDRIVTTREIYGGTFELMDTILPGLGVDTTYVNCWKTDQILAEIDKGLTLLYLESPTNPLLRVVDVPTLAGAAHDKGAVVLLDATFASPINQHPVEWGVDAVIHSGTKYLGGHHDITTGFVCCNAPCADRIWQLRKVFGGVMDPMSAFLTHRGLQTLALRIEKHNENAMSIARFLERHPKITAVHYPGLASHPDHDIARARMSGFGGMLSFEVASDFDGTKAVMDRLKTIKLATSLGGVTSLANQPMTNTHAALSPEAREKAGVSESLVRLSVGIEAVQTIIDDLNQALDAI</sequence>
<accession>A0A5K7YA44</accession>
<dbReference type="Gene3D" id="3.40.640.10">
    <property type="entry name" value="Type I PLP-dependent aspartate aminotransferase-like (Major domain)"/>
    <property type="match status" value="1"/>
</dbReference>
<dbReference type="CDD" id="cd00614">
    <property type="entry name" value="CGS_like"/>
    <property type="match status" value="1"/>
</dbReference>
<dbReference type="SUPFAM" id="SSF53383">
    <property type="entry name" value="PLP-dependent transferases"/>
    <property type="match status" value="1"/>
</dbReference>
<protein>
    <submittedName>
        <fullName evidence="6">Cystathionine beta-lyase</fullName>
    </submittedName>
</protein>
<dbReference type="PANTHER" id="PTHR11808:SF50">
    <property type="entry name" value="CYSTATHIONINE BETA-LYASE"/>
    <property type="match status" value="1"/>
</dbReference>
<dbReference type="InterPro" id="IPR015421">
    <property type="entry name" value="PyrdxlP-dep_Trfase_major"/>
</dbReference>
<dbReference type="GO" id="GO:0047804">
    <property type="term" value="F:cysteine-S-conjugate beta-lyase activity"/>
    <property type="evidence" value="ECO:0007669"/>
    <property type="project" value="UniProtKB-ARBA"/>
</dbReference>
<dbReference type="AlphaFoldDB" id="A0A5K7YA44"/>
<dbReference type="Pfam" id="PF01053">
    <property type="entry name" value="Cys_Met_Meta_PP"/>
    <property type="match status" value="1"/>
</dbReference>
<evidence type="ECO:0000256" key="3">
    <source>
        <dbReference type="ARBA" id="ARBA00023239"/>
    </source>
</evidence>
<keyword evidence="7" id="KW-1185">Reference proteome</keyword>
<name>A0A5K7YA44_9BACT</name>
<dbReference type="GO" id="GO:0005737">
    <property type="term" value="C:cytoplasm"/>
    <property type="evidence" value="ECO:0007669"/>
    <property type="project" value="TreeGrafter"/>
</dbReference>
<dbReference type="Gene3D" id="3.90.1150.10">
    <property type="entry name" value="Aspartate Aminotransferase, domain 1"/>
    <property type="match status" value="1"/>
</dbReference>
<organism evidence="6 7">
    <name type="scientific">Desulfosarcina alkanivorans</name>
    <dbReference type="NCBI Taxonomy" id="571177"/>
    <lineage>
        <taxon>Bacteria</taxon>
        <taxon>Pseudomonadati</taxon>
        <taxon>Thermodesulfobacteriota</taxon>
        <taxon>Desulfobacteria</taxon>
        <taxon>Desulfobacterales</taxon>
        <taxon>Desulfosarcinaceae</taxon>
        <taxon>Desulfosarcina</taxon>
    </lineage>
</organism>
<dbReference type="PIRSF" id="PIRSF001434">
    <property type="entry name" value="CGS"/>
    <property type="match status" value="1"/>
</dbReference>
<evidence type="ECO:0000256" key="5">
    <source>
        <dbReference type="RuleBase" id="RU362118"/>
    </source>
</evidence>
<evidence type="ECO:0000313" key="6">
    <source>
        <dbReference type="EMBL" id="BBO66262.1"/>
    </source>
</evidence>
<evidence type="ECO:0000256" key="2">
    <source>
        <dbReference type="ARBA" id="ARBA00022898"/>
    </source>
</evidence>
<dbReference type="PANTHER" id="PTHR11808">
    <property type="entry name" value="TRANS-SULFURATION ENZYME FAMILY MEMBER"/>
    <property type="match status" value="1"/>
</dbReference>
<keyword evidence="2 4" id="KW-0663">Pyridoxal phosphate</keyword>
<dbReference type="InterPro" id="IPR015422">
    <property type="entry name" value="PyrdxlP-dep_Trfase_small"/>
</dbReference>
<gene>
    <name evidence="6" type="ORF">DSCA_01920</name>
</gene>
<dbReference type="EMBL" id="AP021874">
    <property type="protein sequence ID" value="BBO66262.1"/>
    <property type="molecule type" value="Genomic_DNA"/>
</dbReference>
<dbReference type="GO" id="GO:0030170">
    <property type="term" value="F:pyridoxal phosphate binding"/>
    <property type="evidence" value="ECO:0007669"/>
    <property type="project" value="InterPro"/>
</dbReference>
<dbReference type="RefSeq" id="WP_167527550.1">
    <property type="nucleotide sequence ID" value="NZ_AP021874.1"/>
</dbReference>
<dbReference type="FunFam" id="3.40.640.10:FF:000046">
    <property type="entry name" value="Cystathionine gamma-lyase"/>
    <property type="match status" value="1"/>
</dbReference>
<comment type="cofactor">
    <cofactor evidence="1 5">
        <name>pyridoxal 5'-phosphate</name>
        <dbReference type="ChEBI" id="CHEBI:597326"/>
    </cofactor>
</comment>
<comment type="similarity">
    <text evidence="5">Belongs to the trans-sulfuration enzymes family.</text>
</comment>
<proteinExistence type="inferred from homology"/>